<dbReference type="InterPro" id="IPR023058">
    <property type="entry name" value="PPIase_PpiC_CS"/>
</dbReference>
<evidence type="ECO:0000256" key="3">
    <source>
        <dbReference type="ARBA" id="ARBA00013194"/>
    </source>
</evidence>
<organism evidence="8 9">
    <name type="scientific">Steroidobacter gossypii</name>
    <dbReference type="NCBI Taxonomy" id="2805490"/>
    <lineage>
        <taxon>Bacteria</taxon>
        <taxon>Pseudomonadati</taxon>
        <taxon>Pseudomonadota</taxon>
        <taxon>Gammaproteobacteria</taxon>
        <taxon>Steroidobacterales</taxon>
        <taxon>Steroidobacteraceae</taxon>
        <taxon>Steroidobacter</taxon>
    </lineage>
</organism>
<dbReference type="EMBL" id="JAEVLS010000002">
    <property type="protein sequence ID" value="MBM0105298.1"/>
    <property type="molecule type" value="Genomic_DNA"/>
</dbReference>
<dbReference type="GO" id="GO:0016853">
    <property type="term" value="F:isomerase activity"/>
    <property type="evidence" value="ECO:0007669"/>
    <property type="project" value="UniProtKB-KW"/>
</dbReference>
<evidence type="ECO:0000256" key="4">
    <source>
        <dbReference type="ARBA" id="ARBA00023110"/>
    </source>
</evidence>
<dbReference type="SUPFAM" id="SSF54534">
    <property type="entry name" value="FKBP-like"/>
    <property type="match status" value="1"/>
</dbReference>
<evidence type="ECO:0000256" key="2">
    <source>
        <dbReference type="ARBA" id="ARBA00007656"/>
    </source>
</evidence>
<dbReference type="SUPFAM" id="SSF109998">
    <property type="entry name" value="Triger factor/SurA peptide-binding domain-like"/>
    <property type="match status" value="1"/>
</dbReference>
<name>A0ABS1WWG7_9GAMM</name>
<dbReference type="InterPro" id="IPR027304">
    <property type="entry name" value="Trigger_fact/SurA_dom_sf"/>
</dbReference>
<dbReference type="PANTHER" id="PTHR47245:SF2">
    <property type="entry name" value="PEPTIDYL-PROLYL CIS-TRANS ISOMERASE HP_0175-RELATED"/>
    <property type="match status" value="1"/>
</dbReference>
<evidence type="ECO:0000256" key="1">
    <source>
        <dbReference type="ARBA" id="ARBA00000971"/>
    </source>
</evidence>
<gene>
    <name evidence="8" type="ORF">JM946_11085</name>
</gene>
<dbReference type="PROSITE" id="PS51257">
    <property type="entry name" value="PROKAR_LIPOPROTEIN"/>
    <property type="match status" value="1"/>
</dbReference>
<dbReference type="InterPro" id="IPR050245">
    <property type="entry name" value="PrsA_foldase"/>
</dbReference>
<keyword evidence="5 8" id="KW-0413">Isomerase</keyword>
<comment type="catalytic activity">
    <reaction evidence="1">
        <text>[protein]-peptidylproline (omega=180) = [protein]-peptidylproline (omega=0)</text>
        <dbReference type="Rhea" id="RHEA:16237"/>
        <dbReference type="Rhea" id="RHEA-COMP:10747"/>
        <dbReference type="Rhea" id="RHEA-COMP:10748"/>
        <dbReference type="ChEBI" id="CHEBI:83833"/>
        <dbReference type="ChEBI" id="CHEBI:83834"/>
        <dbReference type="EC" id="5.2.1.8"/>
    </reaction>
</comment>
<dbReference type="PROSITE" id="PS50198">
    <property type="entry name" value="PPIC_PPIASE_2"/>
    <property type="match status" value="1"/>
</dbReference>
<evidence type="ECO:0000256" key="6">
    <source>
        <dbReference type="SAM" id="SignalP"/>
    </source>
</evidence>
<dbReference type="Pfam" id="PF13616">
    <property type="entry name" value="Rotamase_3"/>
    <property type="match status" value="1"/>
</dbReference>
<feature type="domain" description="PpiC" evidence="7">
    <location>
        <begin position="140"/>
        <end position="230"/>
    </location>
</feature>
<evidence type="ECO:0000259" key="7">
    <source>
        <dbReference type="PROSITE" id="PS50198"/>
    </source>
</evidence>
<dbReference type="InterPro" id="IPR000297">
    <property type="entry name" value="PPIase_PpiC"/>
</dbReference>
<evidence type="ECO:0000313" key="9">
    <source>
        <dbReference type="Proteomes" id="UP000661077"/>
    </source>
</evidence>
<dbReference type="Gene3D" id="1.10.8.1040">
    <property type="match status" value="1"/>
</dbReference>
<dbReference type="PANTHER" id="PTHR47245">
    <property type="entry name" value="PEPTIDYLPROLYL ISOMERASE"/>
    <property type="match status" value="1"/>
</dbReference>
<accession>A0ABS1WWG7</accession>
<dbReference type="PROSITE" id="PS01096">
    <property type="entry name" value="PPIC_PPIASE_1"/>
    <property type="match status" value="1"/>
</dbReference>
<comment type="caution">
    <text evidence="8">The sequence shown here is derived from an EMBL/GenBank/DDBJ whole genome shotgun (WGS) entry which is preliminary data.</text>
</comment>
<dbReference type="Gene3D" id="3.10.50.40">
    <property type="match status" value="1"/>
</dbReference>
<dbReference type="EC" id="5.2.1.8" evidence="3"/>
<sequence length="272" mass="30382">MNRHLLVGLLLPLTLLAGCGKAADTAQQPAAKGPEVAVVNGKPISKSEFDLYVENVERQSKRQVAEAEKSQLLDQFISMRLAAEVAQQEGVDKDQKVQDQLALARLNVLVDSGLQKWLENNPVTDEELRPEYDAQVSQMPREYHARHILVDDQAKAEALTKQLKAGGDFAKLAEKNSKDPSGKNGGDLGWFTLESMVKPFSDAVAALQPGQMTEQPVQSQYGWHVIKLEESRATEAPPFEEVKDRVKMLVQRKKLQTYLEELRKNAQIEKKI</sequence>
<evidence type="ECO:0000313" key="8">
    <source>
        <dbReference type="EMBL" id="MBM0105298.1"/>
    </source>
</evidence>
<keyword evidence="4 5" id="KW-0697">Rotamase</keyword>
<dbReference type="Proteomes" id="UP000661077">
    <property type="component" value="Unassembled WGS sequence"/>
</dbReference>
<feature type="chain" id="PRO_5046463633" description="peptidylprolyl isomerase" evidence="6">
    <location>
        <begin position="23"/>
        <end position="272"/>
    </location>
</feature>
<proteinExistence type="inferred from homology"/>
<dbReference type="InterPro" id="IPR046357">
    <property type="entry name" value="PPIase_dom_sf"/>
</dbReference>
<comment type="similarity">
    <text evidence="2">Belongs to the PpiC/parvulin rotamase family.</text>
</comment>
<keyword evidence="9" id="KW-1185">Reference proteome</keyword>
<dbReference type="RefSeq" id="WP_203167348.1">
    <property type="nucleotide sequence ID" value="NZ_JAEVLS010000002.1"/>
</dbReference>
<keyword evidence="6" id="KW-0732">Signal</keyword>
<reference evidence="8 9" key="1">
    <citation type="journal article" date="2021" name="Int. J. Syst. Evol. Microbiol.">
        <title>Steroidobacter gossypii sp. nov., isolated from soil of cotton cropping field.</title>
        <authorList>
            <person name="Huang R."/>
            <person name="Yang S."/>
            <person name="Zhen C."/>
            <person name="Liu W."/>
        </authorList>
    </citation>
    <scope>NUCLEOTIDE SEQUENCE [LARGE SCALE GENOMIC DNA]</scope>
    <source>
        <strain evidence="8 9">S1-65</strain>
    </source>
</reference>
<feature type="signal peptide" evidence="6">
    <location>
        <begin position="1"/>
        <end position="22"/>
    </location>
</feature>
<evidence type="ECO:0000256" key="5">
    <source>
        <dbReference type="PROSITE-ProRule" id="PRU00278"/>
    </source>
</evidence>
<protein>
    <recommendedName>
        <fullName evidence="3">peptidylprolyl isomerase</fullName>
        <ecNumber evidence="3">5.2.1.8</ecNumber>
    </recommendedName>
</protein>